<keyword evidence="2" id="KW-1185">Reference proteome</keyword>
<reference evidence="1" key="1">
    <citation type="journal article" date="2023" name="Front. Mar. Sci.">
        <title>A new Merluccius polli reference genome to investigate the effects of global change in West African waters.</title>
        <authorList>
            <person name="Mateo J.L."/>
            <person name="Blanco-Fernandez C."/>
            <person name="Garcia-Vazquez E."/>
            <person name="Machado-Schiaffino G."/>
        </authorList>
    </citation>
    <scope>NUCLEOTIDE SEQUENCE</scope>
    <source>
        <strain evidence="1">C29</strain>
        <tissue evidence="1">Fin</tissue>
    </source>
</reference>
<protein>
    <submittedName>
        <fullName evidence="1">Uncharacterized protein</fullName>
    </submittedName>
</protein>
<proteinExistence type="predicted"/>
<sequence>MSIYDIPGIVRESLPQAATPTNGHAGFRCTGIWLFNRGIFQYCDFAPSLVTDCLLPPSAVPPLRATSSNRATFRCASSNSTTSSDRATFLLCVSLKTINLWDGYRRLLTRSYLATSQSRSQKRMCKRQETTLHCHPYRNSCEGGIRDIKQ</sequence>
<dbReference type="EMBL" id="JAOPHQ010002558">
    <property type="protein sequence ID" value="KAK0146838.1"/>
    <property type="molecule type" value="Genomic_DNA"/>
</dbReference>
<comment type="caution">
    <text evidence="1">The sequence shown here is derived from an EMBL/GenBank/DDBJ whole genome shotgun (WGS) entry which is preliminary data.</text>
</comment>
<dbReference type="AlphaFoldDB" id="A0AA47P3Z8"/>
<evidence type="ECO:0000313" key="1">
    <source>
        <dbReference type="EMBL" id="KAK0146838.1"/>
    </source>
</evidence>
<evidence type="ECO:0000313" key="2">
    <source>
        <dbReference type="Proteomes" id="UP001174136"/>
    </source>
</evidence>
<gene>
    <name evidence="1" type="ORF">N1851_013857</name>
</gene>
<dbReference type="Proteomes" id="UP001174136">
    <property type="component" value="Unassembled WGS sequence"/>
</dbReference>
<accession>A0AA47P3Z8</accession>
<name>A0AA47P3Z8_MERPO</name>
<organism evidence="1 2">
    <name type="scientific">Merluccius polli</name>
    <name type="common">Benguela hake</name>
    <name type="synonym">Merluccius cadenati</name>
    <dbReference type="NCBI Taxonomy" id="89951"/>
    <lineage>
        <taxon>Eukaryota</taxon>
        <taxon>Metazoa</taxon>
        <taxon>Chordata</taxon>
        <taxon>Craniata</taxon>
        <taxon>Vertebrata</taxon>
        <taxon>Euteleostomi</taxon>
        <taxon>Actinopterygii</taxon>
        <taxon>Neopterygii</taxon>
        <taxon>Teleostei</taxon>
        <taxon>Neoteleostei</taxon>
        <taxon>Acanthomorphata</taxon>
        <taxon>Zeiogadaria</taxon>
        <taxon>Gadariae</taxon>
        <taxon>Gadiformes</taxon>
        <taxon>Gadoidei</taxon>
        <taxon>Merlucciidae</taxon>
        <taxon>Merluccius</taxon>
    </lineage>
</organism>